<organism evidence="1 2">
    <name type="scientific">Staurois parvus</name>
    <dbReference type="NCBI Taxonomy" id="386267"/>
    <lineage>
        <taxon>Eukaryota</taxon>
        <taxon>Metazoa</taxon>
        <taxon>Chordata</taxon>
        <taxon>Craniata</taxon>
        <taxon>Vertebrata</taxon>
        <taxon>Euteleostomi</taxon>
        <taxon>Amphibia</taxon>
        <taxon>Batrachia</taxon>
        <taxon>Anura</taxon>
        <taxon>Neobatrachia</taxon>
        <taxon>Ranoidea</taxon>
        <taxon>Ranidae</taxon>
        <taxon>Staurois</taxon>
    </lineage>
</organism>
<evidence type="ECO:0000313" key="1">
    <source>
        <dbReference type="EMBL" id="CAI9583465.1"/>
    </source>
</evidence>
<proteinExistence type="predicted"/>
<evidence type="ECO:0000313" key="2">
    <source>
        <dbReference type="Proteomes" id="UP001162483"/>
    </source>
</evidence>
<reference evidence="1" key="1">
    <citation type="submission" date="2023-05" db="EMBL/GenBank/DDBJ databases">
        <authorList>
            <person name="Stuckert A."/>
        </authorList>
    </citation>
    <scope>NUCLEOTIDE SEQUENCE</scope>
</reference>
<sequence>MTVLCTAIQNSVPELTGRRTVNSSPHQRCSVITECLRVITGRNIVIDSCDRKWHR</sequence>
<dbReference type="Proteomes" id="UP001162483">
    <property type="component" value="Unassembled WGS sequence"/>
</dbReference>
<keyword evidence="2" id="KW-1185">Reference proteome</keyword>
<name>A0ABN9EF08_9NEOB</name>
<feature type="non-terminal residue" evidence="1">
    <location>
        <position position="55"/>
    </location>
</feature>
<gene>
    <name evidence="1" type="ORF">SPARVUS_LOCUS9817078</name>
</gene>
<protein>
    <submittedName>
        <fullName evidence="1">Uncharacterized protein</fullName>
    </submittedName>
</protein>
<comment type="caution">
    <text evidence="1">The sequence shown here is derived from an EMBL/GenBank/DDBJ whole genome shotgun (WGS) entry which is preliminary data.</text>
</comment>
<accession>A0ABN9EF08</accession>
<dbReference type="EMBL" id="CATNWA010015445">
    <property type="protein sequence ID" value="CAI9583465.1"/>
    <property type="molecule type" value="Genomic_DNA"/>
</dbReference>